<sequence>MTRPIWRADDIVIEPAVPGVAGYGVFVVIRGRRLALGAEQTRSLAAWLTAHAGALPPPAAPDAVRLEIDRQRAALAVRSERTDSPDFRVGLAWCDHALDAIAAAAGAPTERTTR</sequence>
<dbReference type="Proteomes" id="UP000505377">
    <property type="component" value="Chromosome"/>
</dbReference>
<reference evidence="1 2" key="1">
    <citation type="submission" date="2020-05" db="EMBL/GenBank/DDBJ databases">
        <authorList>
            <person name="Mo P."/>
        </authorList>
    </citation>
    <scope>NUCLEOTIDE SEQUENCE [LARGE SCALE GENOMIC DNA]</scope>
    <source>
        <strain evidence="1 2">Gen01</strain>
    </source>
</reference>
<dbReference type="KEGG" id="pbro:HOP40_13300"/>
<dbReference type="EMBL" id="CP053564">
    <property type="protein sequence ID" value="QJY46675.1"/>
    <property type="molecule type" value="Genomic_DNA"/>
</dbReference>
<dbReference type="RefSeq" id="WP_172158276.1">
    <property type="nucleotide sequence ID" value="NZ_CP053564.1"/>
</dbReference>
<gene>
    <name evidence="1" type="ORF">HOP40_13300</name>
</gene>
<keyword evidence="2" id="KW-1185">Reference proteome</keyword>
<evidence type="ECO:0000313" key="2">
    <source>
        <dbReference type="Proteomes" id="UP000505377"/>
    </source>
</evidence>
<dbReference type="AlphaFoldDB" id="A0A6M6JHM5"/>
<organism evidence="1 2">
    <name type="scientific">Pseudonocardia broussonetiae</name>
    <dbReference type="NCBI Taxonomy" id="2736640"/>
    <lineage>
        <taxon>Bacteria</taxon>
        <taxon>Bacillati</taxon>
        <taxon>Actinomycetota</taxon>
        <taxon>Actinomycetes</taxon>
        <taxon>Pseudonocardiales</taxon>
        <taxon>Pseudonocardiaceae</taxon>
        <taxon>Pseudonocardia</taxon>
    </lineage>
</organism>
<name>A0A6M6JHM5_9PSEU</name>
<proteinExistence type="predicted"/>
<protein>
    <submittedName>
        <fullName evidence="1">Uncharacterized protein</fullName>
    </submittedName>
</protein>
<accession>A0A6M6JHM5</accession>
<evidence type="ECO:0000313" key="1">
    <source>
        <dbReference type="EMBL" id="QJY46675.1"/>
    </source>
</evidence>